<sequence length="511" mass="57393">MPGVAPLALAAIPLPPSTSKASELVDPLLNLIWGFHSKKINMELKLNDQFNPRLRMLPNRQRYTCLRTHRVNKDSKHLQKTLRNNIFSGARSLIVGDYHVAYHQLREIALDNTPGCQPPPLYPRDLTETGLHALLFVFGDLMDACQNHSFFLDIWKVYLERADYDVRHYFVSRESMDIVGIVVNGIISLILVYHDFSSGLPDALLLWLHSTEPTEHCFAEIRKLCPDFSLLNFHHMIQGAIDTAYQESHHLMQQLGFIYNAVAPTKLSRPILPSIKTLPSFVKTIQGLPSDNIMDDNGNNDDNDSSKNDGDVSGYDSLNNDVEDGNVAADLAEQISHLCSEQLEWSSQNDVADTVIFATASLDMDQDAKIQALEDELAELFRQTGVWIGNLLVDNLPPVLEPNVHISAPHRMDMSSKHLLELHRAHQTREAAEGCKEKLSMITDSRISEHHKILVKLNDILWLSRSNETAEKNQHQQRWEQGTSGAGNSSNAAIVKLNSSSQMASFSLVMV</sequence>
<dbReference type="Proteomes" id="UP000886523">
    <property type="component" value="Unassembled WGS sequence"/>
</dbReference>
<feature type="region of interest" description="Disordered" evidence="1">
    <location>
        <begin position="289"/>
        <end position="319"/>
    </location>
</feature>
<accession>A0A9P6AFK7</accession>
<dbReference type="EMBL" id="MU129225">
    <property type="protein sequence ID" value="KAF9504450.1"/>
    <property type="molecule type" value="Genomic_DNA"/>
</dbReference>
<dbReference type="AlphaFoldDB" id="A0A9P6AFK7"/>
<gene>
    <name evidence="2" type="ORF">BS47DRAFT_1368786</name>
</gene>
<evidence type="ECO:0000256" key="1">
    <source>
        <dbReference type="SAM" id="MobiDB-lite"/>
    </source>
</evidence>
<protein>
    <submittedName>
        <fullName evidence="2">Uncharacterized protein</fullName>
    </submittedName>
</protein>
<keyword evidence="3" id="KW-1185">Reference proteome</keyword>
<evidence type="ECO:0000313" key="3">
    <source>
        <dbReference type="Proteomes" id="UP000886523"/>
    </source>
</evidence>
<reference evidence="2" key="1">
    <citation type="journal article" date="2020" name="Nat. Commun.">
        <title>Large-scale genome sequencing of mycorrhizal fungi provides insights into the early evolution of symbiotic traits.</title>
        <authorList>
            <person name="Miyauchi S."/>
            <person name="Kiss E."/>
            <person name="Kuo A."/>
            <person name="Drula E."/>
            <person name="Kohler A."/>
            <person name="Sanchez-Garcia M."/>
            <person name="Morin E."/>
            <person name="Andreopoulos B."/>
            <person name="Barry K.W."/>
            <person name="Bonito G."/>
            <person name="Buee M."/>
            <person name="Carver A."/>
            <person name="Chen C."/>
            <person name="Cichocki N."/>
            <person name="Clum A."/>
            <person name="Culley D."/>
            <person name="Crous P.W."/>
            <person name="Fauchery L."/>
            <person name="Girlanda M."/>
            <person name="Hayes R.D."/>
            <person name="Keri Z."/>
            <person name="LaButti K."/>
            <person name="Lipzen A."/>
            <person name="Lombard V."/>
            <person name="Magnuson J."/>
            <person name="Maillard F."/>
            <person name="Murat C."/>
            <person name="Nolan M."/>
            <person name="Ohm R.A."/>
            <person name="Pangilinan J."/>
            <person name="Pereira M.F."/>
            <person name="Perotto S."/>
            <person name="Peter M."/>
            <person name="Pfister S."/>
            <person name="Riley R."/>
            <person name="Sitrit Y."/>
            <person name="Stielow J.B."/>
            <person name="Szollosi G."/>
            <person name="Zifcakova L."/>
            <person name="Stursova M."/>
            <person name="Spatafora J.W."/>
            <person name="Tedersoo L."/>
            <person name="Vaario L.M."/>
            <person name="Yamada A."/>
            <person name="Yan M."/>
            <person name="Wang P."/>
            <person name="Xu J."/>
            <person name="Bruns T."/>
            <person name="Baldrian P."/>
            <person name="Vilgalys R."/>
            <person name="Dunand C."/>
            <person name="Henrissat B."/>
            <person name="Grigoriev I.V."/>
            <person name="Hibbett D."/>
            <person name="Nagy L.G."/>
            <person name="Martin F.M."/>
        </authorList>
    </citation>
    <scope>NUCLEOTIDE SEQUENCE</scope>
    <source>
        <strain evidence="2">UP504</strain>
    </source>
</reference>
<proteinExistence type="predicted"/>
<comment type="caution">
    <text evidence="2">The sequence shown here is derived from an EMBL/GenBank/DDBJ whole genome shotgun (WGS) entry which is preliminary data.</text>
</comment>
<evidence type="ECO:0000313" key="2">
    <source>
        <dbReference type="EMBL" id="KAF9504450.1"/>
    </source>
</evidence>
<name>A0A9P6AFK7_9AGAM</name>
<dbReference type="OrthoDB" id="73076at2759"/>
<organism evidence="2 3">
    <name type="scientific">Hydnum rufescens UP504</name>
    <dbReference type="NCBI Taxonomy" id="1448309"/>
    <lineage>
        <taxon>Eukaryota</taxon>
        <taxon>Fungi</taxon>
        <taxon>Dikarya</taxon>
        <taxon>Basidiomycota</taxon>
        <taxon>Agaricomycotina</taxon>
        <taxon>Agaricomycetes</taxon>
        <taxon>Cantharellales</taxon>
        <taxon>Hydnaceae</taxon>
        <taxon>Hydnum</taxon>
    </lineage>
</organism>